<dbReference type="InterPro" id="IPR005543">
    <property type="entry name" value="PASTA_dom"/>
</dbReference>
<accession>A0A381QUT7</accession>
<dbReference type="Gene3D" id="3.40.710.10">
    <property type="entry name" value="DD-peptidase/beta-lactamase superfamily"/>
    <property type="match status" value="1"/>
</dbReference>
<dbReference type="PROSITE" id="PS51178">
    <property type="entry name" value="PASTA"/>
    <property type="match status" value="1"/>
</dbReference>
<proteinExistence type="predicted"/>
<dbReference type="SUPFAM" id="SSF56601">
    <property type="entry name" value="beta-lactamase/transpeptidase-like"/>
    <property type="match status" value="1"/>
</dbReference>
<reference evidence="5" key="1">
    <citation type="submission" date="2018-05" db="EMBL/GenBank/DDBJ databases">
        <authorList>
            <person name="Lanie J.A."/>
            <person name="Ng W.-L."/>
            <person name="Kazmierczak K.M."/>
            <person name="Andrzejewski T.M."/>
            <person name="Davidsen T.M."/>
            <person name="Wayne K.J."/>
            <person name="Tettelin H."/>
            <person name="Glass J.I."/>
            <person name="Rusch D."/>
            <person name="Podicherti R."/>
            <person name="Tsui H.-C.T."/>
            <person name="Winkler M.E."/>
        </authorList>
    </citation>
    <scope>NUCLEOTIDE SEQUENCE</scope>
</reference>
<comment type="subcellular location">
    <subcellularLocation>
        <location evidence="1">Membrane</location>
    </subcellularLocation>
</comment>
<gene>
    <name evidence="5" type="ORF">METZ01_LOCUS36015</name>
</gene>
<organism evidence="5">
    <name type="scientific">marine metagenome</name>
    <dbReference type="NCBI Taxonomy" id="408172"/>
    <lineage>
        <taxon>unclassified sequences</taxon>
        <taxon>metagenomes</taxon>
        <taxon>ecological metagenomes</taxon>
    </lineage>
</organism>
<dbReference type="SUPFAM" id="SSF56519">
    <property type="entry name" value="Penicillin binding protein dimerisation domain"/>
    <property type="match status" value="1"/>
</dbReference>
<name>A0A381QUT7_9ZZZZ</name>
<evidence type="ECO:0000256" key="2">
    <source>
        <dbReference type="ARBA" id="ARBA00023136"/>
    </source>
</evidence>
<dbReference type="GO" id="GO:0005886">
    <property type="term" value="C:plasma membrane"/>
    <property type="evidence" value="ECO:0007669"/>
    <property type="project" value="TreeGrafter"/>
</dbReference>
<dbReference type="EMBL" id="UINC01001538">
    <property type="protein sequence ID" value="SUZ83161.1"/>
    <property type="molecule type" value="Genomic_DNA"/>
</dbReference>
<keyword evidence="3" id="KW-0812">Transmembrane</keyword>
<dbReference type="InterPro" id="IPR001460">
    <property type="entry name" value="PCN-bd_Tpept"/>
</dbReference>
<keyword evidence="3" id="KW-1133">Transmembrane helix</keyword>
<dbReference type="InterPro" id="IPR005311">
    <property type="entry name" value="PBP_dimer"/>
</dbReference>
<dbReference type="Pfam" id="PF03717">
    <property type="entry name" value="PBP_dimer"/>
    <property type="match status" value="1"/>
</dbReference>
<protein>
    <recommendedName>
        <fullName evidence="4">PASTA domain-containing protein</fullName>
    </recommendedName>
</protein>
<dbReference type="GO" id="GO:0008658">
    <property type="term" value="F:penicillin binding"/>
    <property type="evidence" value="ECO:0007669"/>
    <property type="project" value="InterPro"/>
</dbReference>
<dbReference type="GO" id="GO:0071555">
    <property type="term" value="P:cell wall organization"/>
    <property type="evidence" value="ECO:0007669"/>
    <property type="project" value="TreeGrafter"/>
</dbReference>
<dbReference type="PANTHER" id="PTHR30627">
    <property type="entry name" value="PEPTIDOGLYCAN D,D-TRANSPEPTIDASE"/>
    <property type="match status" value="1"/>
</dbReference>
<dbReference type="Gene3D" id="3.30.450.330">
    <property type="match status" value="1"/>
</dbReference>
<dbReference type="SUPFAM" id="SSF54184">
    <property type="entry name" value="Penicillin-binding protein 2x (pbp-2x), c-terminal domain"/>
    <property type="match status" value="1"/>
</dbReference>
<keyword evidence="2 3" id="KW-0472">Membrane</keyword>
<feature type="transmembrane region" description="Helical" evidence="3">
    <location>
        <begin position="7"/>
        <end position="30"/>
    </location>
</feature>
<dbReference type="Gene3D" id="3.90.1310.10">
    <property type="entry name" value="Penicillin-binding protein 2a (Domain 2)"/>
    <property type="match status" value="1"/>
</dbReference>
<evidence type="ECO:0000256" key="3">
    <source>
        <dbReference type="SAM" id="Phobius"/>
    </source>
</evidence>
<dbReference type="InterPro" id="IPR036138">
    <property type="entry name" value="PBP_dimer_sf"/>
</dbReference>
<evidence type="ECO:0000259" key="4">
    <source>
        <dbReference type="PROSITE" id="PS51178"/>
    </source>
</evidence>
<dbReference type="CDD" id="cd06575">
    <property type="entry name" value="PASTA_Pbp2x-like_2"/>
    <property type="match status" value="1"/>
</dbReference>
<sequence>MNIKKEILFRVRIAFIIIAIVSIAIIYSIIDLQFNQGEYWESKSKDINLSYLKIKASRGNILSDDGSILATSLPFYKVAFDPSIPSEELFINKVDSLSYLLSIFFKDKSKDSYKNILENSRKNGNRYLLVSRRKVDYQEKKIISQWPIFRDGRLKGGIIFEKIDERYRPFSKLGYRTIGSVDENNRGTVGIEYSFNSYLTGEDGEALHQKIAGNYWKPIYDGTEKSPKNGYDIFTTINVNLQDITEHVLLKGLIRNDADYGCVILMDVETGDIKSISNLSKNENGNYVEVYNYAIQGMHEPGSTFKLASLLAYLEDSNSSIFDSIDTGEGEMKFYSEVMKDHKPGGYGKITIKEVFENSSNIGIAKMIDNQFRDKPENYLEYLNNFGFNKNFDFQIFGSAIPSIKSINDSAWSNLSLPWIAHGYEIMLTPLHTLSFYNAIANDGIYVNPRIVKEIRRANQVIKKIDNLEKFKISSSNSIKIATKLLEGVVQNGTANNINNSYYKIAGKTGTTKKVLNGKYVNKYYTSFAGFFPSENPKYSCIVVIDNPKKYRIYGSDVAAPVFREIADKIFLSDKNYFKEIKSDELPISFPMIRSGYREDLINISNNLGLSNHSESENDWVKTKVIDNSIFWEGINLNLNLIPNVIGMTLKDAIYLLESRGLEVSFSGRGRVKKQTIPPGKLLKNYKKIKINLG</sequence>
<dbReference type="InterPro" id="IPR050515">
    <property type="entry name" value="Beta-lactam/transpept"/>
</dbReference>
<feature type="domain" description="PASTA" evidence="4">
    <location>
        <begin position="638"/>
        <end position="694"/>
    </location>
</feature>
<dbReference type="Pfam" id="PF00905">
    <property type="entry name" value="Transpeptidase"/>
    <property type="match status" value="1"/>
</dbReference>
<evidence type="ECO:0000256" key="1">
    <source>
        <dbReference type="ARBA" id="ARBA00004370"/>
    </source>
</evidence>
<dbReference type="InterPro" id="IPR012338">
    <property type="entry name" value="Beta-lactam/transpept-like"/>
</dbReference>
<dbReference type="PANTHER" id="PTHR30627:SF1">
    <property type="entry name" value="PEPTIDOGLYCAN D,D-TRANSPEPTIDASE FTSI"/>
    <property type="match status" value="1"/>
</dbReference>
<dbReference type="AlphaFoldDB" id="A0A381QUT7"/>
<evidence type="ECO:0000313" key="5">
    <source>
        <dbReference type="EMBL" id="SUZ83161.1"/>
    </source>
</evidence>
<dbReference type="SMART" id="SM00740">
    <property type="entry name" value="PASTA"/>
    <property type="match status" value="1"/>
</dbReference>
<dbReference type="Pfam" id="PF03793">
    <property type="entry name" value="PASTA"/>
    <property type="match status" value="1"/>
</dbReference>